<keyword evidence="3 8" id="KW-0489">Methyltransferase</keyword>
<dbReference type="InterPro" id="IPR029063">
    <property type="entry name" value="SAM-dependent_MTases_sf"/>
</dbReference>
<dbReference type="GO" id="GO:0009007">
    <property type="term" value="F:site-specific DNA-methyltransferase (adenine-specific) activity"/>
    <property type="evidence" value="ECO:0007669"/>
    <property type="project" value="UniProtKB-EC"/>
</dbReference>
<dbReference type="GO" id="GO:0008170">
    <property type="term" value="F:N-methyltransferase activity"/>
    <property type="evidence" value="ECO:0007669"/>
    <property type="project" value="InterPro"/>
</dbReference>
<feature type="domain" description="DNA methylase adenine-specific" evidence="7">
    <location>
        <begin position="100"/>
        <end position="239"/>
    </location>
</feature>
<evidence type="ECO:0000256" key="6">
    <source>
        <dbReference type="ARBA" id="ARBA00047942"/>
    </source>
</evidence>
<evidence type="ECO:0000313" key="8">
    <source>
        <dbReference type="EMBL" id="NEH94973.1"/>
    </source>
</evidence>
<comment type="catalytic activity">
    <reaction evidence="6">
        <text>a 2'-deoxyadenosine in DNA + S-adenosyl-L-methionine = an N(6)-methyl-2'-deoxyadenosine in DNA + S-adenosyl-L-homocysteine + H(+)</text>
        <dbReference type="Rhea" id="RHEA:15197"/>
        <dbReference type="Rhea" id="RHEA-COMP:12418"/>
        <dbReference type="Rhea" id="RHEA-COMP:12419"/>
        <dbReference type="ChEBI" id="CHEBI:15378"/>
        <dbReference type="ChEBI" id="CHEBI:57856"/>
        <dbReference type="ChEBI" id="CHEBI:59789"/>
        <dbReference type="ChEBI" id="CHEBI:90615"/>
        <dbReference type="ChEBI" id="CHEBI:90616"/>
        <dbReference type="EC" id="2.1.1.72"/>
    </reaction>
</comment>
<evidence type="ECO:0000256" key="1">
    <source>
        <dbReference type="ARBA" id="ARBA00006594"/>
    </source>
</evidence>
<evidence type="ECO:0000259" key="7">
    <source>
        <dbReference type="Pfam" id="PF02384"/>
    </source>
</evidence>
<dbReference type="EC" id="2.1.1.72" evidence="2"/>
<dbReference type="GO" id="GO:0032259">
    <property type="term" value="P:methylation"/>
    <property type="evidence" value="ECO:0007669"/>
    <property type="project" value="UniProtKB-KW"/>
</dbReference>
<dbReference type="PROSITE" id="PS00092">
    <property type="entry name" value="N6_MTASE"/>
    <property type="match status" value="1"/>
</dbReference>
<proteinExistence type="inferred from homology"/>
<evidence type="ECO:0000313" key="9">
    <source>
        <dbReference type="Proteomes" id="UP000468864"/>
    </source>
</evidence>
<reference evidence="8 9" key="1">
    <citation type="submission" date="2019-12" db="EMBL/GenBank/DDBJ databases">
        <title>Rhizobium genotypes associated with high levels of biological nitrogen fixation by grain legumes in a temperate-maritime cropping system.</title>
        <authorList>
            <person name="Maluk M."/>
            <person name="Francesc Ferrando Molina F."/>
            <person name="Lopez Del Egido L."/>
            <person name="Lafos M."/>
            <person name="Langarica-Fuentes A."/>
            <person name="Gebre Yohannes G."/>
            <person name="Young M.W."/>
            <person name="Martin P."/>
            <person name="Gantlett R."/>
            <person name="Kenicer G."/>
            <person name="Hawes C."/>
            <person name="Begg G.S."/>
            <person name="Quilliam R.S."/>
            <person name="Squire G.R."/>
            <person name="Poole P.S."/>
            <person name="Young P.W."/>
            <person name="Iannetta P.M."/>
            <person name="James E.K."/>
        </authorList>
    </citation>
    <scope>NUCLEOTIDE SEQUENCE [LARGE SCALE GENOMIC DNA]</scope>
    <source>
        <strain evidence="8 9">JHI2449</strain>
    </source>
</reference>
<dbReference type="GO" id="GO:0003677">
    <property type="term" value="F:DNA binding"/>
    <property type="evidence" value="ECO:0007669"/>
    <property type="project" value="InterPro"/>
</dbReference>
<protein>
    <recommendedName>
        <fullName evidence="2">site-specific DNA-methyltransferase (adenine-specific)</fullName>
        <ecNumber evidence="2">2.1.1.72</ecNumber>
    </recommendedName>
</protein>
<name>A0A6N9ZNB8_9HYPH</name>
<dbReference type="InterPro" id="IPR003356">
    <property type="entry name" value="DNA_methylase_A-5"/>
</dbReference>
<organism evidence="8 9">
    <name type="scientific">Rhizobium laguerreae</name>
    <dbReference type="NCBI Taxonomy" id="1076926"/>
    <lineage>
        <taxon>Bacteria</taxon>
        <taxon>Pseudomonadati</taxon>
        <taxon>Pseudomonadota</taxon>
        <taxon>Alphaproteobacteria</taxon>
        <taxon>Hyphomicrobiales</taxon>
        <taxon>Rhizobiaceae</taxon>
        <taxon>Rhizobium/Agrobacterium group</taxon>
        <taxon>Rhizobium</taxon>
    </lineage>
</organism>
<evidence type="ECO:0000256" key="4">
    <source>
        <dbReference type="ARBA" id="ARBA00022679"/>
    </source>
</evidence>
<dbReference type="InterPro" id="IPR050953">
    <property type="entry name" value="N4_N6_ade-DNA_methylase"/>
</dbReference>
<keyword evidence="4" id="KW-0808">Transferase</keyword>
<comment type="similarity">
    <text evidence="1">Belongs to the N(4)/N(6)-methyltransferase family.</text>
</comment>
<gene>
    <name evidence="8" type="ORF">GR206_28820</name>
</gene>
<evidence type="ECO:0000256" key="2">
    <source>
        <dbReference type="ARBA" id="ARBA00011900"/>
    </source>
</evidence>
<keyword evidence="5" id="KW-0680">Restriction system</keyword>
<dbReference type="Proteomes" id="UP000468864">
    <property type="component" value="Unassembled WGS sequence"/>
</dbReference>
<dbReference type="SUPFAM" id="SSF53335">
    <property type="entry name" value="S-adenosyl-L-methionine-dependent methyltransferases"/>
    <property type="match status" value="1"/>
</dbReference>
<dbReference type="InterPro" id="IPR002052">
    <property type="entry name" value="DNA_methylase_N6_adenine_CS"/>
</dbReference>
<evidence type="ECO:0000256" key="3">
    <source>
        <dbReference type="ARBA" id="ARBA00022603"/>
    </source>
</evidence>
<comment type="caution">
    <text evidence="8">The sequence shown here is derived from an EMBL/GenBank/DDBJ whole genome shotgun (WGS) entry which is preliminary data.</text>
</comment>
<dbReference type="Gene3D" id="3.40.50.150">
    <property type="entry name" value="Vaccinia Virus protein VP39"/>
    <property type="match status" value="1"/>
</dbReference>
<dbReference type="Pfam" id="PF02384">
    <property type="entry name" value="N6_Mtase"/>
    <property type="match status" value="1"/>
</dbReference>
<dbReference type="AlphaFoldDB" id="A0A6N9ZNB8"/>
<sequence length="700" mass="77603">MTRVWSVVHTQLRQETNARDARRLANLALAAHLISIERERKIDGHSLRDFIVEMSTLVEGHTPAGTIDLSLASRIANALQQADPIDIVFDTWVEAFQASDEDRKSLGAFSTPRVFADCLASSLLNNRQQTLPSQIIDPACGAGGLLIAVYRNLISRGASPEDALRRLHGLELDPISRELCILHIWLTAPAQNRPPLQRISSQIHLGNAITHNWFERGNGYDAVIMNPPWDSLRHKHATKAGEEVRAATLSRLQNPQKGASGLPLLYSAQGKGDKNLFKAFVELAPHLLKPGGRVAALIPAAFGSDLGMSDLRRLYLESLSIEKWTTFENRQRHFLIDSRYKFGILTATRSERSTHSFDSRSFCDSPSDVLAPHIQIDRENLKRLGGRDLMFPELSSTLERDLLSKFLSGSPLFAGGPLGTVKYSREVDLTLGKARGRFIHVDAAVRNRNGQPTLFSSDDADLYTPVLEGRMVGHFDCFQKSYVSGNGRSAVWENNTDRSIASCRSQYISLAKNSSRFRIAICDITSATNTRTVMATFVPQTWTCGNTAPVLSFGERSRSLAALMILNSLCFDWMARRIVSGLHLNKFYLETMCWPDVDERALSALAEMAEKVCHLLPRSGIDQRPPNSCELPDAALTHVLASAEVLIARSYGLSEFDLQVILSNNKADRRGFWRYFNAGGDKVRQAILDIIGVANAELAA</sequence>
<dbReference type="PANTHER" id="PTHR33841">
    <property type="entry name" value="DNA METHYLTRANSFERASE YEEA-RELATED"/>
    <property type="match status" value="1"/>
</dbReference>
<dbReference type="GO" id="GO:0009307">
    <property type="term" value="P:DNA restriction-modification system"/>
    <property type="evidence" value="ECO:0007669"/>
    <property type="project" value="UniProtKB-KW"/>
</dbReference>
<dbReference type="PRINTS" id="PR00507">
    <property type="entry name" value="N12N6MTFRASE"/>
</dbReference>
<dbReference type="PANTHER" id="PTHR33841:SF1">
    <property type="entry name" value="DNA METHYLTRANSFERASE A"/>
    <property type="match status" value="1"/>
</dbReference>
<evidence type="ECO:0000256" key="5">
    <source>
        <dbReference type="ARBA" id="ARBA00022747"/>
    </source>
</evidence>
<dbReference type="RefSeq" id="WP_163882634.1">
    <property type="nucleotide sequence ID" value="NZ_WUEP01000029.1"/>
</dbReference>
<dbReference type="EMBL" id="WUEP01000029">
    <property type="protein sequence ID" value="NEH94973.1"/>
    <property type="molecule type" value="Genomic_DNA"/>
</dbReference>
<accession>A0A6N9ZNB8</accession>